<dbReference type="AlphaFoldDB" id="A0AAW1H7Z6"/>
<dbReference type="GO" id="GO:0042542">
    <property type="term" value="P:response to hydrogen peroxide"/>
    <property type="evidence" value="ECO:0007669"/>
    <property type="project" value="UniProtKB-ARBA"/>
</dbReference>
<dbReference type="GO" id="GO:0009751">
    <property type="term" value="P:response to salicylic acid"/>
    <property type="evidence" value="ECO:0007669"/>
    <property type="project" value="UniProtKB-ARBA"/>
</dbReference>
<protein>
    <recommendedName>
        <fullName evidence="11">BTB/POZ and TAZ domain-containing protein 3</fullName>
    </recommendedName>
</protein>
<dbReference type="SUPFAM" id="SSF54695">
    <property type="entry name" value="POZ domain"/>
    <property type="match status" value="1"/>
</dbReference>
<evidence type="ECO:0000256" key="1">
    <source>
        <dbReference type="ARBA" id="ARBA00004906"/>
    </source>
</evidence>
<proteinExistence type="predicted"/>
<evidence type="ECO:0000259" key="8">
    <source>
        <dbReference type="SMART" id="SM00551"/>
    </source>
</evidence>
<feature type="domain" description="BTB" evidence="7">
    <location>
        <begin position="81"/>
        <end position="181"/>
    </location>
</feature>
<dbReference type="GO" id="GO:0005516">
    <property type="term" value="F:calmodulin binding"/>
    <property type="evidence" value="ECO:0007669"/>
    <property type="project" value="UniProtKB-ARBA"/>
</dbReference>
<evidence type="ECO:0000259" key="7">
    <source>
        <dbReference type="SMART" id="SM00225"/>
    </source>
</evidence>
<feature type="domain" description="TAZ-type" evidence="8">
    <location>
        <begin position="258"/>
        <end position="352"/>
    </location>
</feature>
<evidence type="ECO:0000313" key="9">
    <source>
        <dbReference type="EMBL" id="KAK9672166.1"/>
    </source>
</evidence>
<dbReference type="FunFam" id="1.25.40.420:FF:000012">
    <property type="entry name" value="BTB/POZ and TAZ domain-containing protein 2"/>
    <property type="match status" value="1"/>
</dbReference>
<evidence type="ECO:0000256" key="5">
    <source>
        <dbReference type="ARBA" id="ARBA00022833"/>
    </source>
</evidence>
<keyword evidence="5" id="KW-0862">Zinc</keyword>
<dbReference type="Pfam" id="PF02135">
    <property type="entry name" value="zf-TAZ"/>
    <property type="match status" value="1"/>
</dbReference>
<dbReference type="InterPro" id="IPR000210">
    <property type="entry name" value="BTB/POZ_dom"/>
</dbReference>
<feature type="region of interest" description="Disordered" evidence="6">
    <location>
        <begin position="1"/>
        <end position="24"/>
    </location>
</feature>
<dbReference type="InterPro" id="IPR035898">
    <property type="entry name" value="TAZ_dom_sf"/>
</dbReference>
<dbReference type="SMART" id="SM00551">
    <property type="entry name" value="ZnF_TAZ"/>
    <property type="match status" value="1"/>
</dbReference>
<gene>
    <name evidence="9" type="ORF">RND81_12G081300</name>
</gene>
<dbReference type="SUPFAM" id="SSF57933">
    <property type="entry name" value="TAZ domain"/>
    <property type="match status" value="1"/>
</dbReference>
<dbReference type="Proteomes" id="UP001443914">
    <property type="component" value="Unassembled WGS sequence"/>
</dbReference>
<feature type="compositionally biased region" description="Polar residues" evidence="6">
    <location>
        <begin position="1"/>
        <end position="13"/>
    </location>
</feature>
<dbReference type="GO" id="GO:0006355">
    <property type="term" value="P:regulation of DNA-templated transcription"/>
    <property type="evidence" value="ECO:0007669"/>
    <property type="project" value="UniProtKB-ARBA"/>
</dbReference>
<dbReference type="GO" id="GO:0009725">
    <property type="term" value="P:response to hormone"/>
    <property type="evidence" value="ECO:0007669"/>
    <property type="project" value="UniProtKB-ARBA"/>
</dbReference>
<dbReference type="Gene3D" id="3.30.710.10">
    <property type="entry name" value="Potassium Channel Kv1.1, Chain A"/>
    <property type="match status" value="1"/>
</dbReference>
<organism evidence="9 10">
    <name type="scientific">Saponaria officinalis</name>
    <name type="common">Common soapwort</name>
    <name type="synonym">Lychnis saponaria</name>
    <dbReference type="NCBI Taxonomy" id="3572"/>
    <lineage>
        <taxon>Eukaryota</taxon>
        <taxon>Viridiplantae</taxon>
        <taxon>Streptophyta</taxon>
        <taxon>Embryophyta</taxon>
        <taxon>Tracheophyta</taxon>
        <taxon>Spermatophyta</taxon>
        <taxon>Magnoliopsida</taxon>
        <taxon>eudicotyledons</taxon>
        <taxon>Gunneridae</taxon>
        <taxon>Pentapetalae</taxon>
        <taxon>Caryophyllales</taxon>
        <taxon>Caryophyllaceae</taxon>
        <taxon>Caryophylleae</taxon>
        <taxon>Saponaria</taxon>
    </lineage>
</organism>
<dbReference type="CDD" id="cd14733">
    <property type="entry name" value="BACK"/>
    <property type="match status" value="1"/>
</dbReference>
<dbReference type="Gene3D" id="1.25.40.420">
    <property type="match status" value="1"/>
</dbReference>
<dbReference type="EMBL" id="JBDFQZ010000012">
    <property type="protein sequence ID" value="KAK9672166.1"/>
    <property type="molecule type" value="Genomic_DNA"/>
</dbReference>
<comment type="pathway">
    <text evidence="1">Protein modification; protein ubiquitination.</text>
</comment>
<dbReference type="FunFam" id="1.20.1020.10:FF:000004">
    <property type="entry name" value="BTB/POZ and TAZ domain-containing protein 2"/>
    <property type="match status" value="1"/>
</dbReference>
<keyword evidence="10" id="KW-1185">Reference proteome</keyword>
<evidence type="ECO:0000313" key="10">
    <source>
        <dbReference type="Proteomes" id="UP001443914"/>
    </source>
</evidence>
<evidence type="ECO:0000256" key="3">
    <source>
        <dbReference type="ARBA" id="ARBA00022771"/>
    </source>
</evidence>
<keyword evidence="4" id="KW-0833">Ubl conjugation pathway</keyword>
<evidence type="ECO:0000256" key="4">
    <source>
        <dbReference type="ARBA" id="ARBA00022786"/>
    </source>
</evidence>
<evidence type="ECO:0000256" key="2">
    <source>
        <dbReference type="ARBA" id="ARBA00022723"/>
    </source>
</evidence>
<dbReference type="PANTHER" id="PTHR46287:SF1">
    <property type="entry name" value="BTB_POZ AND TAZ DOMAIN-CONTAINING PROTEIN 3"/>
    <property type="match status" value="1"/>
</dbReference>
<keyword evidence="3" id="KW-0863">Zinc-finger</keyword>
<feature type="compositionally biased region" description="Basic and acidic residues" evidence="6">
    <location>
        <begin position="14"/>
        <end position="24"/>
    </location>
</feature>
<evidence type="ECO:0008006" key="11">
    <source>
        <dbReference type="Google" id="ProtNLM"/>
    </source>
</evidence>
<keyword evidence="2" id="KW-0479">Metal-binding</keyword>
<dbReference type="PANTHER" id="PTHR46287">
    <property type="entry name" value="BTB/POZ AND TAZ DOMAIN-CONTAINING PROTEIN 3-RELATED"/>
    <property type="match status" value="1"/>
</dbReference>
<dbReference type="SMART" id="SM00225">
    <property type="entry name" value="BTB"/>
    <property type="match status" value="1"/>
</dbReference>
<dbReference type="Pfam" id="PF00651">
    <property type="entry name" value="BTB"/>
    <property type="match status" value="1"/>
</dbReference>
<dbReference type="Gene3D" id="1.20.1020.10">
    <property type="entry name" value="TAZ domain"/>
    <property type="match status" value="1"/>
</dbReference>
<accession>A0AAW1H7Z6</accession>
<reference evidence="9" key="1">
    <citation type="submission" date="2024-03" db="EMBL/GenBank/DDBJ databases">
        <title>WGS assembly of Saponaria officinalis var. Norfolk2.</title>
        <authorList>
            <person name="Jenkins J."/>
            <person name="Shu S."/>
            <person name="Grimwood J."/>
            <person name="Barry K."/>
            <person name="Goodstein D."/>
            <person name="Schmutz J."/>
            <person name="Leebens-Mack J."/>
            <person name="Osbourn A."/>
        </authorList>
    </citation>
    <scope>NUCLEOTIDE SEQUENCE [LARGE SCALE GENOMIC DNA]</scope>
    <source>
        <strain evidence="9">JIC</strain>
    </source>
</reference>
<comment type="caution">
    <text evidence="9">The sequence shown here is derived from an EMBL/GenBank/DDBJ whole genome shotgun (WGS) entry which is preliminary data.</text>
</comment>
<dbReference type="GO" id="GO:0008270">
    <property type="term" value="F:zinc ion binding"/>
    <property type="evidence" value="ECO:0007669"/>
    <property type="project" value="UniProtKB-KW"/>
</dbReference>
<sequence length="402" mass="45319">MASVISDNSTTFPDNKRLEGSVEISRKQETTAKSIIIASPPPIPESIFPMRNKRENSSKCSCIPEQTRDVWDRLFKGGFGADVYIITQDQLTIPAHLNVLSIASPIIGKCLQDSKTNNGLRYLKMPGVPHGAVSTFIRFLYSSCYEEGDMRNFALHLLALSHSFVVPLLKQTCVEFLENSGLTTENVIDVLQLARNCNAPRLSLACTRMVVKHFETVVSTDGWKVMIRVNPDLELELLESLVEADSMKGEKARKKQEKKVYSQLHKAIEGLVHICQDGCSTIGPRDKILKQNKPDLCGFSGCKAIEMLVRHFFSCKVRVPGGCAHCKRMWQLFELHSCMCDKPESCHVPLCRHFKEKMRQQTKKEEAKWELLVKKVKEAKKTHAFAALYDCIVVHPDVIEAI</sequence>
<name>A0AAW1H7Z6_SAPOF</name>
<dbReference type="InterPro" id="IPR044513">
    <property type="entry name" value="BT1/2/3/4/5"/>
</dbReference>
<dbReference type="InterPro" id="IPR000197">
    <property type="entry name" value="Znf_TAZ"/>
</dbReference>
<evidence type="ECO:0000256" key="6">
    <source>
        <dbReference type="SAM" id="MobiDB-lite"/>
    </source>
</evidence>
<dbReference type="InterPro" id="IPR011333">
    <property type="entry name" value="SKP1/BTB/POZ_sf"/>
</dbReference>